<dbReference type="InterPro" id="IPR045337">
    <property type="entry name" value="MmgE_PrpD_C"/>
</dbReference>
<evidence type="ECO:0000259" key="3">
    <source>
        <dbReference type="Pfam" id="PF19305"/>
    </source>
</evidence>
<feature type="domain" description="MmgE/PrpD N-terminal" evidence="2">
    <location>
        <begin position="16"/>
        <end position="253"/>
    </location>
</feature>
<dbReference type="Gene3D" id="1.10.4100.10">
    <property type="entry name" value="2-methylcitrate dehydratase PrpD"/>
    <property type="match status" value="1"/>
</dbReference>
<dbReference type="PANTHER" id="PTHR16943">
    <property type="entry name" value="2-METHYLCITRATE DEHYDRATASE-RELATED"/>
    <property type="match status" value="1"/>
</dbReference>
<dbReference type="InterPro" id="IPR045336">
    <property type="entry name" value="MmgE_PrpD_N"/>
</dbReference>
<dbReference type="SUPFAM" id="SSF103378">
    <property type="entry name" value="2-methylcitrate dehydratase PrpD"/>
    <property type="match status" value="1"/>
</dbReference>
<feature type="domain" description="MmgE/PrpD C-terminal" evidence="3">
    <location>
        <begin position="281"/>
        <end position="447"/>
    </location>
</feature>
<accession>A0A7Y8GUF7</accession>
<dbReference type="AlphaFoldDB" id="A0A7Y8GUF7"/>
<comment type="caution">
    <text evidence="4">The sequence shown here is derived from an EMBL/GenBank/DDBJ whole genome shotgun (WGS) entry which is preliminary data.</text>
</comment>
<dbReference type="InterPro" id="IPR036148">
    <property type="entry name" value="MmgE/PrpD_sf"/>
</dbReference>
<dbReference type="InterPro" id="IPR042183">
    <property type="entry name" value="MmgE/PrpD_sf_1"/>
</dbReference>
<proteinExistence type="inferred from homology"/>
<dbReference type="GO" id="GO:0016829">
    <property type="term" value="F:lyase activity"/>
    <property type="evidence" value="ECO:0007669"/>
    <property type="project" value="InterPro"/>
</dbReference>
<dbReference type="EMBL" id="VYGV01000006">
    <property type="protein sequence ID" value="NWF45050.1"/>
    <property type="molecule type" value="Genomic_DNA"/>
</dbReference>
<name>A0A7Y8GUF7_9BURK</name>
<dbReference type="Gene3D" id="3.30.1330.120">
    <property type="entry name" value="2-methylcitrate dehydratase PrpD"/>
    <property type="match status" value="1"/>
</dbReference>
<keyword evidence="5" id="KW-1185">Reference proteome</keyword>
<dbReference type="PANTHER" id="PTHR16943:SF8">
    <property type="entry name" value="2-METHYLCITRATE DEHYDRATASE"/>
    <property type="match status" value="1"/>
</dbReference>
<dbReference type="Pfam" id="PF19305">
    <property type="entry name" value="MmgE_PrpD_C"/>
    <property type="match status" value="1"/>
</dbReference>
<organism evidence="4 5">
    <name type="scientific">Hydrogenophaga aromaticivorans</name>
    <dbReference type="NCBI Taxonomy" id="2610898"/>
    <lineage>
        <taxon>Bacteria</taxon>
        <taxon>Pseudomonadati</taxon>
        <taxon>Pseudomonadota</taxon>
        <taxon>Betaproteobacteria</taxon>
        <taxon>Burkholderiales</taxon>
        <taxon>Comamonadaceae</taxon>
        <taxon>Hydrogenophaga</taxon>
    </lineage>
</organism>
<evidence type="ECO:0000256" key="1">
    <source>
        <dbReference type="ARBA" id="ARBA00006174"/>
    </source>
</evidence>
<dbReference type="Proteomes" id="UP000545507">
    <property type="component" value="Unassembled WGS sequence"/>
</dbReference>
<evidence type="ECO:0000313" key="5">
    <source>
        <dbReference type="Proteomes" id="UP000545507"/>
    </source>
</evidence>
<comment type="similarity">
    <text evidence="1">Belongs to the PrpD family.</text>
</comment>
<evidence type="ECO:0000313" key="4">
    <source>
        <dbReference type="EMBL" id="NWF45050.1"/>
    </source>
</evidence>
<evidence type="ECO:0000259" key="2">
    <source>
        <dbReference type="Pfam" id="PF03972"/>
    </source>
</evidence>
<gene>
    <name evidence="4" type="ORF">F3K02_07260</name>
</gene>
<dbReference type="InterPro" id="IPR042188">
    <property type="entry name" value="MmgE/PrpD_sf_2"/>
</dbReference>
<reference evidence="4 5" key="1">
    <citation type="submission" date="2019-09" db="EMBL/GenBank/DDBJ databases">
        <title>Hydrogenophaga aromatica sp. nov., isolated from a para-xylene-degrading enrichment culture.</title>
        <authorList>
            <person name="Tancsics A."/>
            <person name="Banerjee S."/>
        </authorList>
    </citation>
    <scope>NUCLEOTIDE SEQUENCE [LARGE SCALE GENOMIC DNA]</scope>
    <source>
        <strain evidence="4 5">D2P1</strain>
    </source>
</reference>
<protein>
    <submittedName>
        <fullName evidence="4">MmgE/PrpD family protein</fullName>
    </submittedName>
</protein>
<dbReference type="InterPro" id="IPR005656">
    <property type="entry name" value="MmgE_PrpD"/>
</dbReference>
<sequence>MPDDTTTLPAPSIAAQLAAFAHGLTPDMLPAAVVEQAKLLMLDALGIALASSQHDFAHCAYRGLHALGGAGDSAVMGAFAPLPLRDAVLMNGILVHGLDFDDTHPGAITHPSASAFPLALGLAAQRHASGAEMIMTYVLAIEVAARLGAAAQGRFHDVGFHPTGLVGAFGCALAAGKLMGLDQAGLEHAQGVVLSMASGSMEFLSDGAWTKRMHPGWAGVSGLTATALAGAGFRGPSQPYEGRFGLYASHLAARGLNADLSLCARGLGERWELMDVAVKLYPTCHFTHASIDAALALRAAGLRTDEIASVQVLLPQGVHPVVCEPVAAKRRPANVYESQFSIHHLVALALLRGELGLAELDAANLSDPQVQALADRIEHAADPDADYPTFFSGELRVRTHDGRELRHREAAHRGAPGRPITAADIEAKFMGNALLTLPREQALRLLDALLTADRAPDAAVLAQTLTHSNTSGTL</sequence>
<dbReference type="RefSeq" id="WP_177134689.1">
    <property type="nucleotide sequence ID" value="NZ_VYGV01000006.1"/>
</dbReference>
<dbReference type="Pfam" id="PF03972">
    <property type="entry name" value="MmgE_PrpD_N"/>
    <property type="match status" value="1"/>
</dbReference>